<organism evidence="7 8">
    <name type="scientific">Denitrobaculum tricleocarpae</name>
    <dbReference type="NCBI Taxonomy" id="2591009"/>
    <lineage>
        <taxon>Bacteria</taxon>
        <taxon>Pseudomonadati</taxon>
        <taxon>Pseudomonadota</taxon>
        <taxon>Alphaproteobacteria</taxon>
        <taxon>Rhodospirillales</taxon>
        <taxon>Rhodospirillaceae</taxon>
        <taxon>Denitrobaculum</taxon>
    </lineage>
</organism>
<dbReference type="GO" id="GO:0006508">
    <property type="term" value="P:proteolysis"/>
    <property type="evidence" value="ECO:0007669"/>
    <property type="project" value="UniProtKB-KW"/>
</dbReference>
<dbReference type="PANTHER" id="PTHR15462">
    <property type="entry name" value="SERINE PROTEASE"/>
    <property type="match status" value="1"/>
</dbReference>
<dbReference type="InterPro" id="IPR043504">
    <property type="entry name" value="Peptidase_S1_PA_chymotrypsin"/>
</dbReference>
<reference evidence="7 8" key="1">
    <citation type="submission" date="2019-06" db="EMBL/GenBank/DDBJ databases">
        <title>Whole genome sequence for Rhodospirillaceae sp. R148.</title>
        <authorList>
            <person name="Wang G."/>
        </authorList>
    </citation>
    <scope>NUCLEOTIDE SEQUENCE [LARGE SCALE GENOMIC DNA]</scope>
    <source>
        <strain evidence="7 8">R148</strain>
    </source>
</reference>
<dbReference type="SMART" id="SM00020">
    <property type="entry name" value="Tryp_SPc"/>
    <property type="match status" value="1"/>
</dbReference>
<dbReference type="InterPro" id="IPR018114">
    <property type="entry name" value="TRYPSIN_HIS"/>
</dbReference>
<dbReference type="InterPro" id="IPR001314">
    <property type="entry name" value="Peptidase_S1A"/>
</dbReference>
<dbReference type="InterPro" id="IPR000595">
    <property type="entry name" value="cNMP-bd_dom"/>
</dbReference>
<dbReference type="PRINTS" id="PR00722">
    <property type="entry name" value="CHYMOTRYPSIN"/>
</dbReference>
<keyword evidence="2" id="KW-1015">Disulfide bond</keyword>
<evidence type="ECO:0000256" key="1">
    <source>
        <dbReference type="ARBA" id="ARBA00022729"/>
    </source>
</evidence>
<dbReference type="InterPro" id="IPR033116">
    <property type="entry name" value="TRYPSIN_SER"/>
</dbReference>
<dbReference type="InterPro" id="IPR050966">
    <property type="entry name" value="Glutamyl_endopeptidase"/>
</dbReference>
<dbReference type="PROSITE" id="PS50240">
    <property type="entry name" value="TRYPSIN_DOM"/>
    <property type="match status" value="1"/>
</dbReference>
<feature type="domain" description="Cyclic nucleotide-binding" evidence="5">
    <location>
        <begin position="213"/>
        <end position="268"/>
    </location>
</feature>
<dbReference type="Pfam" id="PF00089">
    <property type="entry name" value="Trypsin"/>
    <property type="match status" value="1"/>
</dbReference>
<feature type="signal peptide" evidence="4">
    <location>
        <begin position="1"/>
        <end position="34"/>
    </location>
</feature>
<dbReference type="InterPro" id="IPR001254">
    <property type="entry name" value="Trypsin_dom"/>
</dbReference>
<dbReference type="AlphaFoldDB" id="A0A545TWJ1"/>
<evidence type="ECO:0000313" key="7">
    <source>
        <dbReference type="EMBL" id="TQV81587.1"/>
    </source>
</evidence>
<evidence type="ECO:0000256" key="2">
    <source>
        <dbReference type="ARBA" id="ARBA00023157"/>
    </source>
</evidence>
<evidence type="ECO:0000256" key="4">
    <source>
        <dbReference type="SAM" id="SignalP"/>
    </source>
</evidence>
<evidence type="ECO:0000259" key="5">
    <source>
        <dbReference type="PROSITE" id="PS50042"/>
    </source>
</evidence>
<dbReference type="OrthoDB" id="267336at2"/>
<sequence>MRNWLSNRVPQSDSMAKGIKPLLFAALLSSTWLAGPGDAWAIPDRVTVNAMEYPWSAIGKIETSIGHCSGFLISKKHVLTAAHCLYDRERNQWVKPSEVHFTAGYQNHQHTLKSAVKSYKQSKKYKKTRDASVKNTATDWALLELKHPLGKDAGWLALKRLDKALLQDLAEGEAALLHAGYRGDSPHRLKAGFGCEIAGYFKNGIGIAHRCSIMQGDSGSPLLVFADGRIYATGVHVIGASDGRREIAGALSVSIFHPDVGSPRAARILRPAGNIWRESKPPRASRKAEKAPVTTIDLLLGELGYLRGLGKRTSPSKRRNAIQAFLKDTNMTGPARPSVSLLGELVRQLK</sequence>
<keyword evidence="3" id="KW-0378">Hydrolase</keyword>
<dbReference type="EMBL" id="VHSH01000002">
    <property type="protein sequence ID" value="TQV81587.1"/>
    <property type="molecule type" value="Genomic_DNA"/>
</dbReference>
<dbReference type="SUPFAM" id="SSF50494">
    <property type="entry name" value="Trypsin-like serine proteases"/>
    <property type="match status" value="1"/>
</dbReference>
<evidence type="ECO:0000313" key="8">
    <source>
        <dbReference type="Proteomes" id="UP000315252"/>
    </source>
</evidence>
<evidence type="ECO:0000259" key="6">
    <source>
        <dbReference type="PROSITE" id="PS50240"/>
    </source>
</evidence>
<dbReference type="Proteomes" id="UP000315252">
    <property type="component" value="Unassembled WGS sequence"/>
</dbReference>
<accession>A0A545TWJ1</accession>
<dbReference type="GO" id="GO:0004252">
    <property type="term" value="F:serine-type endopeptidase activity"/>
    <property type="evidence" value="ECO:0007669"/>
    <property type="project" value="InterPro"/>
</dbReference>
<dbReference type="PROSITE" id="PS00134">
    <property type="entry name" value="TRYPSIN_HIS"/>
    <property type="match status" value="1"/>
</dbReference>
<protein>
    <submittedName>
        <fullName evidence="7">S1 family peptidase</fullName>
    </submittedName>
</protein>
<feature type="domain" description="Peptidase S1" evidence="6">
    <location>
        <begin position="33"/>
        <end position="282"/>
    </location>
</feature>
<keyword evidence="3" id="KW-0645">Protease</keyword>
<keyword evidence="3" id="KW-0720">Serine protease</keyword>
<keyword evidence="8" id="KW-1185">Reference proteome</keyword>
<gene>
    <name evidence="7" type="ORF">FKG95_04865</name>
</gene>
<dbReference type="PANTHER" id="PTHR15462:SF8">
    <property type="entry name" value="SERINE PROTEASE"/>
    <property type="match status" value="1"/>
</dbReference>
<dbReference type="Gene3D" id="2.40.10.10">
    <property type="entry name" value="Trypsin-like serine proteases"/>
    <property type="match status" value="2"/>
</dbReference>
<dbReference type="InterPro" id="IPR009003">
    <property type="entry name" value="Peptidase_S1_PA"/>
</dbReference>
<comment type="caution">
    <text evidence="7">The sequence shown here is derived from an EMBL/GenBank/DDBJ whole genome shotgun (WGS) entry which is preliminary data.</text>
</comment>
<name>A0A545TWJ1_9PROT</name>
<evidence type="ECO:0000256" key="3">
    <source>
        <dbReference type="RuleBase" id="RU363034"/>
    </source>
</evidence>
<dbReference type="PROSITE" id="PS00135">
    <property type="entry name" value="TRYPSIN_SER"/>
    <property type="match status" value="1"/>
</dbReference>
<feature type="chain" id="PRO_5021830862" evidence="4">
    <location>
        <begin position="35"/>
        <end position="350"/>
    </location>
</feature>
<keyword evidence="1 4" id="KW-0732">Signal</keyword>
<dbReference type="PROSITE" id="PS50042">
    <property type="entry name" value="CNMP_BINDING_3"/>
    <property type="match status" value="1"/>
</dbReference>
<proteinExistence type="predicted"/>